<reference evidence="12 13" key="1">
    <citation type="journal article" date="2015" name="Nature">
        <title>rRNA introns, odd ribosomes, and small enigmatic genomes across a large radiation of phyla.</title>
        <authorList>
            <person name="Brown C.T."/>
            <person name="Hug L.A."/>
            <person name="Thomas B.C."/>
            <person name="Sharon I."/>
            <person name="Castelle C.J."/>
            <person name="Singh A."/>
            <person name="Wilkins M.J."/>
            <person name="Williams K.H."/>
            <person name="Banfield J.F."/>
        </authorList>
    </citation>
    <scope>NUCLEOTIDE SEQUENCE [LARGE SCALE GENOMIC DNA]</scope>
</reference>
<dbReference type="InterPro" id="IPR036412">
    <property type="entry name" value="HAD-like_sf"/>
</dbReference>
<keyword evidence="7 8" id="KW-0472">Membrane</keyword>
<dbReference type="InterPro" id="IPR008250">
    <property type="entry name" value="ATPase_P-typ_transduc_dom_A_sf"/>
</dbReference>
<evidence type="ECO:0000256" key="8">
    <source>
        <dbReference type="SAM" id="Phobius"/>
    </source>
</evidence>
<sequence length="787" mass="85549">MEKRNILPEKPPPGELVLVLRQLKNPLIYVLILAAGVTVVIGHWSDAAIILAAVGVNTVLGYIQESRATKALAALRRYVTSRAIVVRGGKRREINAEDIKVGDEVILAAGSRIPADGALIFANRLFVEEAALTGESQAVNKIEGNEVYMGTAVAAGQGRMRVGAIGEDTKMGAIAVQVQEPEEETPFQRQLKIFGRQLVVVVGILVVGVFGLGVVYGQSLTEIFVTAVALAVSSIPEGLIVALTVVLVIGMQRILRRRGLVKRLAAAETLGGVTVICVDKTGTLTQGKMKVVEAVGDREKLAQQAILANDLDDPIVVAAFEWGRKTVSDFVADHPRLDSIPFSPKERWFMSLNRWRGGKNMIFVNGAPEVLVERSTLDSKEKSRVREEIESLTAQGRRLIGMARKEAESTKKRVEEGDAVELEWVGLLAFSDPIRVGVKEALEQAMTAGIKVMVITGDYSKTSEFVLAELGMRVRKEEVMTGQELERLGVEDLARRVKTTRLFARTTPAQKLSIVEALKKNGEVVAMMGDGVNDAPALHRADVGIVVGEATDVARESADLVLLDSNFSTIVAAVEEGRVIFENIRKIVVYLLSDAFGEILVVIGSLVAGWPLPLTAGQILWINLVSDGFPSLALTVDPKRAGIMREKPRLAGELLVSRWMLGLIALVSVAAGMVALAAFGVVYKVTGDIILARSMAFLTLGLNSLAYVFSVRVLTVPFWRNHLWENKWLVAAVAAGGVLQYLPFATDYGRRFFGVVSLGWEYWLVAAGLSVLMFLVIEVFKAWKRSK</sequence>
<name>A0A0G1UUQ4_9BACT</name>
<keyword evidence="5" id="KW-1278">Translocase</keyword>
<dbReference type="NCBIfam" id="TIGR01494">
    <property type="entry name" value="ATPase_P-type"/>
    <property type="match status" value="2"/>
</dbReference>
<comment type="caution">
    <text evidence="12">The sequence shown here is derived from an EMBL/GenBank/DDBJ whole genome shotgun (WGS) entry which is preliminary data.</text>
</comment>
<dbReference type="Gene3D" id="1.20.1110.10">
    <property type="entry name" value="Calcium-transporting ATPase, transmembrane domain"/>
    <property type="match status" value="2"/>
</dbReference>
<accession>A0A0G1UUQ4</accession>
<dbReference type="SFLD" id="SFLDS00003">
    <property type="entry name" value="Haloacid_Dehalogenase"/>
    <property type="match status" value="1"/>
</dbReference>
<dbReference type="PATRIC" id="fig|1618354.3.peg.368"/>
<dbReference type="AlphaFoldDB" id="A0A0G1UUQ4"/>
<evidence type="ECO:0000256" key="1">
    <source>
        <dbReference type="ARBA" id="ARBA00004141"/>
    </source>
</evidence>
<dbReference type="GO" id="GO:0005524">
    <property type="term" value="F:ATP binding"/>
    <property type="evidence" value="ECO:0007669"/>
    <property type="project" value="UniProtKB-KW"/>
</dbReference>
<dbReference type="SUPFAM" id="SSF81665">
    <property type="entry name" value="Calcium ATPase, transmembrane domain M"/>
    <property type="match status" value="1"/>
</dbReference>
<keyword evidence="6 8" id="KW-1133">Transmembrane helix</keyword>
<dbReference type="InterPro" id="IPR023214">
    <property type="entry name" value="HAD_sf"/>
</dbReference>
<proteinExistence type="predicted"/>
<dbReference type="InterPro" id="IPR023299">
    <property type="entry name" value="ATPase_P-typ_cyto_dom_N"/>
</dbReference>
<evidence type="ECO:0000259" key="11">
    <source>
        <dbReference type="Pfam" id="PF00690"/>
    </source>
</evidence>
<evidence type="ECO:0000256" key="2">
    <source>
        <dbReference type="ARBA" id="ARBA00022692"/>
    </source>
</evidence>
<dbReference type="Gene3D" id="3.40.50.1000">
    <property type="entry name" value="HAD superfamily/HAD-like"/>
    <property type="match status" value="2"/>
</dbReference>
<evidence type="ECO:0000256" key="6">
    <source>
        <dbReference type="ARBA" id="ARBA00022989"/>
    </source>
</evidence>
<gene>
    <name evidence="12" type="ORF">UX92_C0010G0004</name>
</gene>
<dbReference type="GO" id="GO:0016887">
    <property type="term" value="F:ATP hydrolysis activity"/>
    <property type="evidence" value="ECO:0007669"/>
    <property type="project" value="InterPro"/>
</dbReference>
<dbReference type="SFLD" id="SFLDF00027">
    <property type="entry name" value="p-type_atpase"/>
    <property type="match status" value="1"/>
</dbReference>
<feature type="transmembrane region" description="Helical" evidence="8">
    <location>
        <begin position="618"/>
        <end position="638"/>
    </location>
</feature>
<evidence type="ECO:0000256" key="7">
    <source>
        <dbReference type="ARBA" id="ARBA00023136"/>
    </source>
</evidence>
<dbReference type="Pfam" id="PF00702">
    <property type="entry name" value="Hydrolase"/>
    <property type="match status" value="1"/>
</dbReference>
<keyword evidence="2 8" id="KW-0812">Transmembrane</keyword>
<feature type="transmembrane region" description="Helical" evidence="8">
    <location>
        <begin position="762"/>
        <end position="780"/>
    </location>
</feature>
<feature type="transmembrane region" description="Helical" evidence="8">
    <location>
        <begin position="659"/>
        <end position="683"/>
    </location>
</feature>
<dbReference type="InterPro" id="IPR004014">
    <property type="entry name" value="ATPase_P-typ_cation-transptr_N"/>
</dbReference>
<dbReference type="InterPro" id="IPR059000">
    <property type="entry name" value="ATPase_P-type_domA"/>
</dbReference>
<dbReference type="Pfam" id="PF00122">
    <property type="entry name" value="E1-E2_ATPase"/>
    <property type="match status" value="1"/>
</dbReference>
<dbReference type="PRINTS" id="PR00119">
    <property type="entry name" value="CATATPASE"/>
</dbReference>
<organism evidence="12 13">
    <name type="scientific">Candidatus Amesbacteria bacterium GW2011_GWA1_47_20</name>
    <dbReference type="NCBI Taxonomy" id="1618354"/>
    <lineage>
        <taxon>Bacteria</taxon>
        <taxon>Candidatus Amesiibacteriota</taxon>
    </lineage>
</organism>
<dbReference type="PROSITE" id="PS00154">
    <property type="entry name" value="ATPASE_E1_E2"/>
    <property type="match status" value="1"/>
</dbReference>
<dbReference type="EMBL" id="LCOA01000010">
    <property type="protein sequence ID" value="KKU69763.1"/>
    <property type="molecule type" value="Genomic_DNA"/>
</dbReference>
<keyword evidence="3" id="KW-0547">Nucleotide-binding</keyword>
<evidence type="ECO:0000256" key="5">
    <source>
        <dbReference type="ARBA" id="ARBA00022967"/>
    </source>
</evidence>
<dbReference type="InterPro" id="IPR023298">
    <property type="entry name" value="ATPase_P-typ_TM_dom_sf"/>
</dbReference>
<feature type="transmembrane region" description="Helical" evidence="8">
    <location>
        <begin position="695"/>
        <end position="714"/>
    </location>
</feature>
<feature type="domain" description="Cation-transporting P-type ATPase C-terminal" evidence="10">
    <location>
        <begin position="611"/>
        <end position="782"/>
    </location>
</feature>
<dbReference type="Proteomes" id="UP000034565">
    <property type="component" value="Unassembled WGS sequence"/>
</dbReference>
<dbReference type="InterPro" id="IPR001757">
    <property type="entry name" value="P_typ_ATPase"/>
</dbReference>
<dbReference type="SUPFAM" id="SSF81653">
    <property type="entry name" value="Calcium ATPase, transduction domain A"/>
    <property type="match status" value="1"/>
</dbReference>
<evidence type="ECO:0000256" key="3">
    <source>
        <dbReference type="ARBA" id="ARBA00022741"/>
    </source>
</evidence>
<evidence type="ECO:0000259" key="9">
    <source>
        <dbReference type="Pfam" id="PF00122"/>
    </source>
</evidence>
<dbReference type="InterPro" id="IPR006068">
    <property type="entry name" value="ATPase_P-typ_cation-transptr_C"/>
</dbReference>
<dbReference type="PANTHER" id="PTHR42861">
    <property type="entry name" value="CALCIUM-TRANSPORTING ATPASE"/>
    <property type="match status" value="1"/>
</dbReference>
<evidence type="ECO:0000313" key="13">
    <source>
        <dbReference type="Proteomes" id="UP000034565"/>
    </source>
</evidence>
<feature type="domain" description="Cation-transporting P-type ATPase N-terminal" evidence="11">
    <location>
        <begin position="4"/>
        <end position="37"/>
    </location>
</feature>
<dbReference type="InterPro" id="IPR044492">
    <property type="entry name" value="P_typ_ATPase_HD_dom"/>
</dbReference>
<dbReference type="Pfam" id="PF00689">
    <property type="entry name" value="Cation_ATPase_C"/>
    <property type="match status" value="1"/>
</dbReference>
<comment type="subcellular location">
    <subcellularLocation>
        <location evidence="1">Membrane</location>
        <topology evidence="1">Multi-pass membrane protein</topology>
    </subcellularLocation>
</comment>
<dbReference type="Gene3D" id="3.40.1110.10">
    <property type="entry name" value="Calcium-transporting ATPase, cytoplasmic domain N"/>
    <property type="match status" value="2"/>
</dbReference>
<dbReference type="SUPFAM" id="SSF56784">
    <property type="entry name" value="HAD-like"/>
    <property type="match status" value="1"/>
</dbReference>
<dbReference type="PRINTS" id="PR00120">
    <property type="entry name" value="HATPASE"/>
</dbReference>
<feature type="transmembrane region" description="Helical" evidence="8">
    <location>
        <begin position="198"/>
        <end position="217"/>
    </location>
</feature>
<evidence type="ECO:0000313" key="12">
    <source>
        <dbReference type="EMBL" id="KKU69763.1"/>
    </source>
</evidence>
<dbReference type="SFLD" id="SFLDG00002">
    <property type="entry name" value="C1.7:_P-type_atpase_like"/>
    <property type="match status" value="1"/>
</dbReference>
<feature type="transmembrane region" description="Helical" evidence="8">
    <location>
        <begin position="587"/>
        <end position="612"/>
    </location>
</feature>
<feature type="transmembrane region" description="Helical" evidence="8">
    <location>
        <begin position="726"/>
        <end position="742"/>
    </location>
</feature>
<dbReference type="InterPro" id="IPR018303">
    <property type="entry name" value="ATPase_P-typ_P_site"/>
</dbReference>
<protein>
    <submittedName>
        <fullName evidence="12">Cation transport ATPase</fullName>
    </submittedName>
</protein>
<keyword evidence="4" id="KW-0067">ATP-binding</keyword>
<dbReference type="Gene3D" id="2.70.150.10">
    <property type="entry name" value="Calcium-transporting ATPase, cytoplasmic transduction domain A"/>
    <property type="match status" value="1"/>
</dbReference>
<feature type="transmembrane region" description="Helical" evidence="8">
    <location>
        <begin position="223"/>
        <end position="249"/>
    </location>
</feature>
<evidence type="ECO:0000259" key="10">
    <source>
        <dbReference type="Pfam" id="PF00689"/>
    </source>
</evidence>
<evidence type="ECO:0000256" key="4">
    <source>
        <dbReference type="ARBA" id="ARBA00022840"/>
    </source>
</evidence>
<feature type="transmembrane region" description="Helical" evidence="8">
    <location>
        <begin position="27"/>
        <end position="60"/>
    </location>
</feature>
<feature type="domain" description="P-type ATPase A" evidence="9">
    <location>
        <begin position="80"/>
        <end position="178"/>
    </location>
</feature>
<dbReference type="GO" id="GO:0016020">
    <property type="term" value="C:membrane"/>
    <property type="evidence" value="ECO:0007669"/>
    <property type="project" value="UniProtKB-SubCell"/>
</dbReference>
<dbReference type="Pfam" id="PF00690">
    <property type="entry name" value="Cation_ATPase_N"/>
    <property type="match status" value="1"/>
</dbReference>